<evidence type="ECO:0000259" key="6">
    <source>
        <dbReference type="PROSITE" id="PS50850"/>
    </source>
</evidence>
<feature type="transmembrane region" description="Helical" evidence="5">
    <location>
        <begin position="52"/>
        <end position="74"/>
    </location>
</feature>
<evidence type="ECO:0000256" key="4">
    <source>
        <dbReference type="ARBA" id="ARBA00023136"/>
    </source>
</evidence>
<feature type="transmembrane region" description="Helical" evidence="5">
    <location>
        <begin position="349"/>
        <end position="373"/>
    </location>
</feature>
<feature type="transmembrane region" description="Helical" evidence="5">
    <location>
        <begin position="278"/>
        <end position="297"/>
    </location>
</feature>
<evidence type="ECO:0000313" key="7">
    <source>
        <dbReference type="EMBL" id="KAK8855120.1"/>
    </source>
</evidence>
<proteinExistence type="predicted"/>
<keyword evidence="2 5" id="KW-0812">Transmembrane</keyword>
<feature type="transmembrane region" description="Helical" evidence="5">
    <location>
        <begin position="415"/>
        <end position="434"/>
    </location>
</feature>
<feature type="transmembrane region" description="Helical" evidence="5">
    <location>
        <begin position="309"/>
        <end position="328"/>
    </location>
</feature>
<feature type="transmembrane region" description="Helical" evidence="5">
    <location>
        <begin position="149"/>
        <end position="170"/>
    </location>
</feature>
<gene>
    <name evidence="7" type="ORF">PGQ11_011032</name>
</gene>
<organism evidence="7 8">
    <name type="scientific">Apiospora arundinis</name>
    <dbReference type="NCBI Taxonomy" id="335852"/>
    <lineage>
        <taxon>Eukaryota</taxon>
        <taxon>Fungi</taxon>
        <taxon>Dikarya</taxon>
        <taxon>Ascomycota</taxon>
        <taxon>Pezizomycotina</taxon>
        <taxon>Sordariomycetes</taxon>
        <taxon>Xylariomycetidae</taxon>
        <taxon>Amphisphaeriales</taxon>
        <taxon>Apiosporaceae</taxon>
        <taxon>Apiospora</taxon>
    </lineage>
</organism>
<sequence>MTINNHRGPVETTSLLSPHGDIENALDDNASCSSGSSETQHLRRRLPSSSTVLKVVLVLLVGTITANGDSSLVLATHPTIASEFNALSSSSWLFVSFSLAGAATQTLSGKLSDIYGRRSLLVLAYVLFAAGCALVGSGKSMGMVILGRVISGCGGSALNVLAVLIITDLVPLRDAATWQSGVNLAATTGRSLGGPVGGWLADTVGWRWSFLGQVPLFLIAIALCLAWFPEPKPPKASRSTKLDTESEAVIPANADDDNAVGRNGTTNSPSGRTGLARIDILGTTLLALAILTLLLPIELGGNRIPWTHPVIWGLVAATLVLGSLFLATEARWAVEPIFPVELLMQRDVLLAYFVTAAQGGAQLGLLYAVPLYFQVTKRVSNAEAGTYLVPAVAGNAVGAVLAGVVIKRTGRYKPMLIFATLASSFSYLLLLLRWHGHTNIWESLYILPGGLGTGIVQTITFVGMQAAIDPAHKAAAMSGIFLVVTIGGMVGMVAVNAVTIETMTQTLYTALDTMGIGESARCHIIEQAASDIDYIDKAESAISAAVVQSYVSGLSASHAVSLTASISAIIASMMMREYKL</sequence>
<dbReference type="SUPFAM" id="SSF103473">
    <property type="entry name" value="MFS general substrate transporter"/>
    <property type="match status" value="1"/>
</dbReference>
<evidence type="ECO:0000256" key="3">
    <source>
        <dbReference type="ARBA" id="ARBA00022989"/>
    </source>
</evidence>
<feature type="transmembrane region" description="Helical" evidence="5">
    <location>
        <begin position="119"/>
        <end position="137"/>
    </location>
</feature>
<feature type="transmembrane region" description="Helical" evidence="5">
    <location>
        <begin position="385"/>
        <end position="406"/>
    </location>
</feature>
<dbReference type="InterPro" id="IPR011701">
    <property type="entry name" value="MFS"/>
</dbReference>
<dbReference type="PROSITE" id="PS50850">
    <property type="entry name" value="MFS"/>
    <property type="match status" value="1"/>
</dbReference>
<feature type="domain" description="Major facilitator superfamily (MFS) profile" evidence="6">
    <location>
        <begin position="55"/>
        <end position="579"/>
    </location>
</feature>
<dbReference type="Gene3D" id="1.20.1250.20">
    <property type="entry name" value="MFS general substrate transporter like domains"/>
    <property type="match status" value="1"/>
</dbReference>
<dbReference type="PANTHER" id="PTHR23501">
    <property type="entry name" value="MAJOR FACILITATOR SUPERFAMILY"/>
    <property type="match status" value="1"/>
</dbReference>
<protein>
    <submittedName>
        <fullName evidence="7">Major facilitator superfamily domain-containing protein</fullName>
    </submittedName>
</protein>
<dbReference type="PROSITE" id="PS00216">
    <property type="entry name" value="SUGAR_TRANSPORT_1"/>
    <property type="match status" value="1"/>
</dbReference>
<feature type="transmembrane region" description="Helical" evidence="5">
    <location>
        <begin position="446"/>
        <end position="468"/>
    </location>
</feature>
<dbReference type="Gene3D" id="1.20.1720.10">
    <property type="entry name" value="Multidrug resistance protein D"/>
    <property type="match status" value="1"/>
</dbReference>
<accession>A0ABR2HYC3</accession>
<dbReference type="Proteomes" id="UP001390339">
    <property type="component" value="Unassembled WGS sequence"/>
</dbReference>
<reference evidence="7 8" key="1">
    <citation type="journal article" date="2024" name="IMA Fungus">
        <title>Apiospora arundinis, a panoply of carbohydrate-active enzymes and secondary metabolites.</title>
        <authorList>
            <person name="Sorensen T."/>
            <person name="Petersen C."/>
            <person name="Muurmann A.T."/>
            <person name="Christiansen J.V."/>
            <person name="Brundto M.L."/>
            <person name="Overgaard C.K."/>
            <person name="Boysen A.T."/>
            <person name="Wollenberg R.D."/>
            <person name="Larsen T.O."/>
            <person name="Sorensen J.L."/>
            <person name="Nielsen K.L."/>
            <person name="Sondergaard T.E."/>
        </authorList>
    </citation>
    <scope>NUCLEOTIDE SEQUENCE [LARGE SCALE GENOMIC DNA]</scope>
    <source>
        <strain evidence="7 8">AAU 773</strain>
    </source>
</reference>
<comment type="subcellular location">
    <subcellularLocation>
        <location evidence="1">Membrane</location>
        <topology evidence="1">Multi-pass membrane protein</topology>
    </subcellularLocation>
</comment>
<name>A0ABR2HYC3_9PEZI</name>
<dbReference type="InterPro" id="IPR020846">
    <property type="entry name" value="MFS_dom"/>
</dbReference>
<keyword evidence="8" id="KW-1185">Reference proteome</keyword>
<feature type="transmembrane region" description="Helical" evidence="5">
    <location>
        <begin position="556"/>
        <end position="575"/>
    </location>
</feature>
<keyword evidence="3 5" id="KW-1133">Transmembrane helix</keyword>
<keyword evidence="4 5" id="KW-0472">Membrane</keyword>
<evidence type="ECO:0000256" key="2">
    <source>
        <dbReference type="ARBA" id="ARBA00022692"/>
    </source>
</evidence>
<dbReference type="InterPro" id="IPR036259">
    <property type="entry name" value="MFS_trans_sf"/>
</dbReference>
<comment type="caution">
    <text evidence="7">The sequence shown here is derived from an EMBL/GenBank/DDBJ whole genome shotgun (WGS) entry which is preliminary data.</text>
</comment>
<dbReference type="PANTHER" id="PTHR23501:SF33">
    <property type="entry name" value="MAJOR FACILITATOR SUPERFAMILY (MFS) PROFILE DOMAIN-CONTAINING PROTEIN"/>
    <property type="match status" value="1"/>
</dbReference>
<evidence type="ECO:0000256" key="5">
    <source>
        <dbReference type="SAM" id="Phobius"/>
    </source>
</evidence>
<dbReference type="Pfam" id="PF07690">
    <property type="entry name" value="MFS_1"/>
    <property type="match status" value="1"/>
</dbReference>
<dbReference type="EMBL" id="JAPCWZ010000007">
    <property type="protein sequence ID" value="KAK8855120.1"/>
    <property type="molecule type" value="Genomic_DNA"/>
</dbReference>
<evidence type="ECO:0000313" key="8">
    <source>
        <dbReference type="Proteomes" id="UP001390339"/>
    </source>
</evidence>
<feature type="transmembrane region" description="Helical" evidence="5">
    <location>
        <begin position="480"/>
        <end position="500"/>
    </location>
</feature>
<dbReference type="InterPro" id="IPR005829">
    <property type="entry name" value="Sugar_transporter_CS"/>
</dbReference>
<feature type="transmembrane region" description="Helical" evidence="5">
    <location>
        <begin position="206"/>
        <end position="228"/>
    </location>
</feature>
<evidence type="ECO:0000256" key="1">
    <source>
        <dbReference type="ARBA" id="ARBA00004141"/>
    </source>
</evidence>